<gene>
    <name evidence="1" type="ORF">OH818_03985</name>
</gene>
<dbReference type="InterPro" id="IPR038555">
    <property type="entry name" value="Zincin_1_sf"/>
</dbReference>
<keyword evidence="2" id="KW-1185">Reference proteome</keyword>
<dbReference type="Gene3D" id="3.30.2010.20">
    <property type="match status" value="1"/>
</dbReference>
<protein>
    <submittedName>
        <fullName evidence="1">Metallopeptidase family protein</fullName>
    </submittedName>
</protein>
<dbReference type="SUPFAM" id="SSF55486">
    <property type="entry name" value="Metalloproteases ('zincins'), catalytic domain"/>
    <property type="match status" value="1"/>
</dbReference>
<sequence>MNDAPGGLLGRAPSLEQIEAMAIAGYADLPEEFRTLCGEIRFIVADFPDEEIVDAMGLDSEFDILGLFEGRPVGDMGVPVTGEMSNRILLYRRPILDYWAEHEETLEAIVRHVLIHEIGHHFGLSDDDMEELEREAD</sequence>
<dbReference type="Proteomes" id="UP001164020">
    <property type="component" value="Chromosome"/>
</dbReference>
<proteinExistence type="predicted"/>
<reference evidence="1" key="1">
    <citation type="submission" date="2022-12" db="EMBL/GenBank/DDBJ databases">
        <title>Jiella pelagia sp. nov., isolated from phosphonate enriched culture of Northwest Pacific surface seawater.</title>
        <authorList>
            <person name="Shin D.Y."/>
            <person name="Hwang C.Y."/>
        </authorList>
    </citation>
    <scope>NUCLEOTIDE SEQUENCE</scope>
    <source>
        <strain evidence="1">HL-NP1</strain>
    </source>
</reference>
<dbReference type="EMBL" id="CP114029">
    <property type="protein sequence ID" value="WAP69437.1"/>
    <property type="molecule type" value="Genomic_DNA"/>
</dbReference>
<organism evidence="1 2">
    <name type="scientific">Jiella pelagia</name>
    <dbReference type="NCBI Taxonomy" id="2986949"/>
    <lineage>
        <taxon>Bacteria</taxon>
        <taxon>Pseudomonadati</taxon>
        <taxon>Pseudomonadota</taxon>
        <taxon>Alphaproteobacteria</taxon>
        <taxon>Hyphomicrobiales</taxon>
        <taxon>Aurantimonadaceae</taxon>
        <taxon>Jiella</taxon>
    </lineage>
</organism>
<dbReference type="CDD" id="cd12952">
    <property type="entry name" value="MMP_ACEL2062"/>
    <property type="match status" value="1"/>
</dbReference>
<dbReference type="Pfam" id="PF06262">
    <property type="entry name" value="Zincin_1"/>
    <property type="match status" value="1"/>
</dbReference>
<evidence type="ECO:0000313" key="2">
    <source>
        <dbReference type="Proteomes" id="UP001164020"/>
    </source>
</evidence>
<accession>A0ABY7C1A6</accession>
<evidence type="ECO:0000313" key="1">
    <source>
        <dbReference type="EMBL" id="WAP69437.1"/>
    </source>
</evidence>
<dbReference type="InterPro" id="IPR010428">
    <property type="entry name" value="Zincin_1"/>
</dbReference>
<dbReference type="RefSeq" id="WP_268881876.1">
    <property type="nucleotide sequence ID" value="NZ_CP114029.1"/>
</dbReference>
<name>A0ABY7C1A6_9HYPH</name>